<dbReference type="Gene3D" id="3.30.70.370">
    <property type="match status" value="1"/>
</dbReference>
<organism evidence="4">
    <name type="scientific">marine metagenome</name>
    <dbReference type="NCBI Taxonomy" id="408172"/>
    <lineage>
        <taxon>unclassified sequences</taxon>
        <taxon>metagenomes</taxon>
        <taxon>ecological metagenomes</taxon>
    </lineage>
</organism>
<protein>
    <recommendedName>
        <fullName evidence="5">DNA-directed DNA polymerase family A palm domain-containing protein</fullName>
    </recommendedName>
</protein>
<dbReference type="SUPFAM" id="SSF53098">
    <property type="entry name" value="Ribonuclease H-like"/>
    <property type="match status" value="1"/>
</dbReference>
<dbReference type="InterPro" id="IPR002562">
    <property type="entry name" value="3'-5'_exonuclease_dom"/>
</dbReference>
<dbReference type="PANTHER" id="PTHR10133:SF27">
    <property type="entry name" value="DNA POLYMERASE NU"/>
    <property type="match status" value="1"/>
</dbReference>
<dbReference type="InterPro" id="IPR036397">
    <property type="entry name" value="RNaseH_sf"/>
</dbReference>
<dbReference type="GO" id="GO:0006261">
    <property type="term" value="P:DNA-templated DNA replication"/>
    <property type="evidence" value="ECO:0007669"/>
    <property type="project" value="InterPro"/>
</dbReference>
<dbReference type="InterPro" id="IPR002298">
    <property type="entry name" value="DNA_polymerase_A"/>
</dbReference>
<dbReference type="Pfam" id="PF00476">
    <property type="entry name" value="DNA_pol_A"/>
    <property type="match status" value="1"/>
</dbReference>
<dbReference type="InterPro" id="IPR012337">
    <property type="entry name" value="RNaseH-like_sf"/>
</dbReference>
<keyword evidence="1" id="KW-0235">DNA replication</keyword>
<dbReference type="SUPFAM" id="SSF56672">
    <property type="entry name" value="DNA/RNA polymerases"/>
    <property type="match status" value="1"/>
</dbReference>
<sequence>HDFTKTLRPLLESKKTYKLGHNFKFDWSFLWYHMGIDCQPILDTMLAAIVCEYGTMQEKGRWSLAALSLEKLGRHMDKDEELRTSFKGAPYTERQLHYAASDLAQTGELWNSYAPSLSGHFDIVKLECDIIPSVASTELAGMKIDRKKLKVLVEQANLSKKVLEKSLPIVSLTRGTASLGPNTEEKRLNPNSHKQIKEYFRESFRIELKDTSEKTLKGIEAEDAGKLSDLILQCRANKKLIGTYLKKLSPESLPEDGRLRSRFLSMGARTGRFSAQGILQTIPRQQEIRELFVPEEGNCFVIADYSQIELRVSAELSGEKVM</sequence>
<dbReference type="Gene3D" id="3.30.420.10">
    <property type="entry name" value="Ribonuclease H-like superfamily/Ribonuclease H"/>
    <property type="match status" value="1"/>
</dbReference>
<evidence type="ECO:0008006" key="5">
    <source>
        <dbReference type="Google" id="ProtNLM"/>
    </source>
</evidence>
<feature type="domain" description="3'-5' exonuclease" evidence="3">
    <location>
        <begin position="5"/>
        <end position="112"/>
    </location>
</feature>
<dbReference type="InterPro" id="IPR043502">
    <property type="entry name" value="DNA/RNA_pol_sf"/>
</dbReference>
<dbReference type="Gene3D" id="1.20.1060.10">
    <property type="entry name" value="Taq DNA Polymerase, Chain T, domain 4"/>
    <property type="match status" value="1"/>
</dbReference>
<dbReference type="Pfam" id="PF01612">
    <property type="entry name" value="DNA_pol_A_exo1"/>
    <property type="match status" value="1"/>
</dbReference>
<evidence type="ECO:0000313" key="4">
    <source>
        <dbReference type="EMBL" id="SVC95434.1"/>
    </source>
</evidence>
<feature type="non-terminal residue" evidence="4">
    <location>
        <position position="1"/>
    </location>
</feature>
<dbReference type="GO" id="GO:0003677">
    <property type="term" value="F:DNA binding"/>
    <property type="evidence" value="ECO:0007669"/>
    <property type="project" value="InterPro"/>
</dbReference>
<gene>
    <name evidence="4" type="ORF">METZ01_LOCUS348288</name>
</gene>
<proteinExistence type="predicted"/>
<reference evidence="4" key="1">
    <citation type="submission" date="2018-05" db="EMBL/GenBank/DDBJ databases">
        <authorList>
            <person name="Lanie J.A."/>
            <person name="Ng W.-L."/>
            <person name="Kazmierczak K.M."/>
            <person name="Andrzejewski T.M."/>
            <person name="Davidsen T.M."/>
            <person name="Wayne K.J."/>
            <person name="Tettelin H."/>
            <person name="Glass J.I."/>
            <person name="Rusch D."/>
            <person name="Podicherti R."/>
            <person name="Tsui H.-C.T."/>
            <person name="Winkler M.E."/>
        </authorList>
    </citation>
    <scope>NUCLEOTIDE SEQUENCE</scope>
</reference>
<dbReference type="AlphaFoldDB" id="A0A382RCK2"/>
<dbReference type="InterPro" id="IPR001098">
    <property type="entry name" value="DNA-dir_DNA_pol_A_palm_dom"/>
</dbReference>
<accession>A0A382RCK2</accession>
<dbReference type="GO" id="GO:0006302">
    <property type="term" value="P:double-strand break repair"/>
    <property type="evidence" value="ECO:0007669"/>
    <property type="project" value="TreeGrafter"/>
</dbReference>
<dbReference type="EMBL" id="UINC01120754">
    <property type="protein sequence ID" value="SVC95434.1"/>
    <property type="molecule type" value="Genomic_DNA"/>
</dbReference>
<name>A0A382RCK2_9ZZZZ</name>
<feature type="non-terminal residue" evidence="4">
    <location>
        <position position="322"/>
    </location>
</feature>
<evidence type="ECO:0000259" key="2">
    <source>
        <dbReference type="Pfam" id="PF00476"/>
    </source>
</evidence>
<feature type="domain" description="DNA-directed DNA polymerase family A palm" evidence="2">
    <location>
        <begin position="186"/>
        <end position="322"/>
    </location>
</feature>
<evidence type="ECO:0000256" key="1">
    <source>
        <dbReference type="ARBA" id="ARBA00022705"/>
    </source>
</evidence>
<evidence type="ECO:0000259" key="3">
    <source>
        <dbReference type="Pfam" id="PF01612"/>
    </source>
</evidence>
<dbReference type="GO" id="GO:0003887">
    <property type="term" value="F:DNA-directed DNA polymerase activity"/>
    <property type="evidence" value="ECO:0007669"/>
    <property type="project" value="InterPro"/>
</dbReference>
<dbReference type="GO" id="GO:0008408">
    <property type="term" value="F:3'-5' exonuclease activity"/>
    <property type="evidence" value="ECO:0007669"/>
    <property type="project" value="InterPro"/>
</dbReference>
<dbReference type="PANTHER" id="PTHR10133">
    <property type="entry name" value="DNA POLYMERASE I"/>
    <property type="match status" value="1"/>
</dbReference>